<keyword evidence="13" id="KW-0862">Zinc</keyword>
<evidence type="ECO:0000256" key="16">
    <source>
        <dbReference type="ARBA" id="ARBA00023145"/>
    </source>
</evidence>
<evidence type="ECO:0000256" key="6">
    <source>
        <dbReference type="ARBA" id="ARBA00022525"/>
    </source>
</evidence>
<comment type="subunit">
    <text evidence="19">Homodimer. The monomeric form is inactive while the homodimer is active.</text>
</comment>
<keyword evidence="7" id="KW-0121">Carboxypeptidase</keyword>
<evidence type="ECO:0000256" key="2">
    <source>
        <dbReference type="ARBA" id="ARBA00004371"/>
    </source>
</evidence>
<keyword evidence="14" id="KW-0333">Golgi apparatus</keyword>
<sequence length="554" mass="61469">MRLNFSILLSAASMAALSLLSVPAGASIPQGDDPIVQKVISLAAEDNQTMDHLDIVTNRFGGRPVGSDAYTHATDWAVYMFEKWGLEVHKEYAGETPVGFNRGPWFGRMINGNETLHFTTPSYTAGTKGLQRGHVVIEPKTRAEFERMKQTIKGAWVLIGGTSKGWPIDYTERGDAVRAEIIAQNDSISALNAEIQQYNRKIFSERRDLERAVLTASPKQAAKIKAQIASMKEKELIPLIEEPALFYREMLEAGALGFIQSAPVPITTLYDRANIDNGTMTWDNLPTLPDIKLDFRQYNKIKEMVQLREYVELEFDIRNHFYMGPVPFYNVVAILRGTEFPDEYVICGGHLDSYDAATGGVDCGTGLAPTMEAARLLATAGAKPKRSIVFALWAAEEFGLLGSKAWVESHLEDMPNIVNYFNRDGGPTVANSLSVPQEWYDALVPICEPLKDLDARFPFTLKVSDRYPYPVPTEAGGSDHAHFTLNGVPAIGFGTGDPLGYNFSYGEIWHTDRDLYTKSIPEYMEHTSIVNAIVLWGIANLPEKLPASAVYIQE</sequence>
<dbReference type="GO" id="GO:0070573">
    <property type="term" value="F:metallodipeptidase activity"/>
    <property type="evidence" value="ECO:0007669"/>
    <property type="project" value="InterPro"/>
</dbReference>
<dbReference type="Gene3D" id="3.40.630.10">
    <property type="entry name" value="Zn peptidases"/>
    <property type="match status" value="2"/>
</dbReference>
<dbReference type="SUPFAM" id="SSF53187">
    <property type="entry name" value="Zn-dependent exopeptidases"/>
    <property type="match status" value="1"/>
</dbReference>
<feature type="chain" id="PRO_5039410894" description="Carboxypeptidase Q" evidence="22">
    <location>
        <begin position="27"/>
        <end position="554"/>
    </location>
</feature>
<comment type="caution">
    <text evidence="24">The sequence shown here is derived from an EMBL/GenBank/DDBJ whole genome shotgun (WGS) entry which is preliminary data.</text>
</comment>
<evidence type="ECO:0000256" key="8">
    <source>
        <dbReference type="ARBA" id="ARBA00022670"/>
    </source>
</evidence>
<dbReference type="Pfam" id="PF04389">
    <property type="entry name" value="Peptidase_M28"/>
    <property type="match status" value="1"/>
</dbReference>
<keyword evidence="18" id="KW-0458">Lysosome</keyword>
<evidence type="ECO:0000256" key="14">
    <source>
        <dbReference type="ARBA" id="ARBA00023034"/>
    </source>
</evidence>
<keyword evidence="16" id="KW-0865">Zymogen</keyword>
<protein>
    <recommendedName>
        <fullName evidence="5">Carboxypeptidase Q</fullName>
    </recommendedName>
    <alternativeName>
        <fullName evidence="20">Plasma glutamate carboxypeptidase</fullName>
    </alternativeName>
</protein>
<evidence type="ECO:0000256" key="11">
    <source>
        <dbReference type="ARBA" id="ARBA00022801"/>
    </source>
</evidence>
<keyword evidence="17" id="KW-0325">Glycoprotein</keyword>
<evidence type="ECO:0000313" key="25">
    <source>
        <dbReference type="Proteomes" id="UP000886744"/>
    </source>
</evidence>
<evidence type="ECO:0000313" key="24">
    <source>
        <dbReference type="EMBL" id="HIR62131.1"/>
    </source>
</evidence>
<evidence type="ECO:0000256" key="18">
    <source>
        <dbReference type="ARBA" id="ARBA00023228"/>
    </source>
</evidence>
<evidence type="ECO:0000256" key="3">
    <source>
        <dbReference type="ARBA" id="ARBA00004555"/>
    </source>
</evidence>
<evidence type="ECO:0000256" key="19">
    <source>
        <dbReference type="ARBA" id="ARBA00025833"/>
    </source>
</evidence>
<evidence type="ECO:0000256" key="7">
    <source>
        <dbReference type="ARBA" id="ARBA00022645"/>
    </source>
</evidence>
<keyword evidence="8" id="KW-0645">Protease</keyword>
<evidence type="ECO:0000256" key="17">
    <source>
        <dbReference type="ARBA" id="ARBA00023180"/>
    </source>
</evidence>
<evidence type="ECO:0000256" key="1">
    <source>
        <dbReference type="ARBA" id="ARBA00004240"/>
    </source>
</evidence>
<evidence type="ECO:0000256" key="10">
    <source>
        <dbReference type="ARBA" id="ARBA00022729"/>
    </source>
</evidence>
<evidence type="ECO:0000256" key="20">
    <source>
        <dbReference type="ARBA" id="ARBA00033328"/>
    </source>
</evidence>
<keyword evidence="15" id="KW-0482">Metalloprotease</keyword>
<keyword evidence="12" id="KW-0256">Endoplasmic reticulum</keyword>
<dbReference type="GO" id="GO:0046872">
    <property type="term" value="F:metal ion binding"/>
    <property type="evidence" value="ECO:0007669"/>
    <property type="project" value="UniProtKB-KW"/>
</dbReference>
<evidence type="ECO:0000256" key="5">
    <source>
        <dbReference type="ARBA" id="ARBA00014116"/>
    </source>
</evidence>
<keyword evidence="6" id="KW-0964">Secreted</keyword>
<evidence type="ECO:0000256" key="12">
    <source>
        <dbReference type="ARBA" id="ARBA00022824"/>
    </source>
</evidence>
<gene>
    <name evidence="24" type="ORF">IAC94_01235</name>
</gene>
<dbReference type="Proteomes" id="UP000886744">
    <property type="component" value="Unassembled WGS sequence"/>
</dbReference>
<evidence type="ECO:0000256" key="9">
    <source>
        <dbReference type="ARBA" id="ARBA00022723"/>
    </source>
</evidence>
<feature type="domain" description="Peptidase M28" evidence="23">
    <location>
        <begin position="330"/>
        <end position="527"/>
    </location>
</feature>
<comment type="subcellular location">
    <subcellularLocation>
        <location evidence="1">Endoplasmic reticulum</location>
    </subcellularLocation>
    <subcellularLocation>
        <location evidence="3">Golgi apparatus</location>
    </subcellularLocation>
    <subcellularLocation>
        <location evidence="2">Lysosome</location>
    </subcellularLocation>
    <subcellularLocation>
        <location evidence="4">Secreted</location>
    </subcellularLocation>
</comment>
<keyword evidence="9" id="KW-0479">Metal-binding</keyword>
<evidence type="ECO:0000256" key="21">
    <source>
        <dbReference type="SAM" id="Coils"/>
    </source>
</evidence>
<feature type="coiled-coil region" evidence="21">
    <location>
        <begin position="181"/>
        <end position="208"/>
    </location>
</feature>
<keyword evidence="21" id="KW-0175">Coiled coil</keyword>
<reference evidence="24" key="2">
    <citation type="journal article" date="2021" name="PeerJ">
        <title>Extensive microbial diversity within the chicken gut microbiome revealed by metagenomics and culture.</title>
        <authorList>
            <person name="Gilroy R."/>
            <person name="Ravi A."/>
            <person name="Getino M."/>
            <person name="Pursley I."/>
            <person name="Horton D.L."/>
            <person name="Alikhan N.F."/>
            <person name="Baker D."/>
            <person name="Gharbi K."/>
            <person name="Hall N."/>
            <person name="Watson M."/>
            <person name="Adriaenssens E.M."/>
            <person name="Foster-Nyarko E."/>
            <person name="Jarju S."/>
            <person name="Secka A."/>
            <person name="Antonio M."/>
            <person name="Oren A."/>
            <person name="Chaudhuri R.R."/>
            <person name="La Ragione R."/>
            <person name="Hildebrand F."/>
            <person name="Pallen M.J."/>
        </authorList>
    </citation>
    <scope>NUCLEOTIDE SEQUENCE</scope>
    <source>
        <strain evidence="24">ChiHjej13B12-12457</strain>
    </source>
</reference>
<dbReference type="GO" id="GO:0005576">
    <property type="term" value="C:extracellular region"/>
    <property type="evidence" value="ECO:0007669"/>
    <property type="project" value="UniProtKB-SubCell"/>
</dbReference>
<dbReference type="AlphaFoldDB" id="A0A9D1E0A9"/>
<dbReference type="PANTHER" id="PTHR12053">
    <property type="entry name" value="PROTEASE FAMILY M28 PLASMA GLUTAMATE CARBOXYPEPTIDASE-RELATED"/>
    <property type="match status" value="1"/>
</dbReference>
<dbReference type="EMBL" id="DVHI01000019">
    <property type="protein sequence ID" value="HIR62131.1"/>
    <property type="molecule type" value="Genomic_DNA"/>
</dbReference>
<evidence type="ECO:0000256" key="15">
    <source>
        <dbReference type="ARBA" id="ARBA00023049"/>
    </source>
</evidence>
<keyword evidence="10 22" id="KW-0732">Signal</keyword>
<evidence type="ECO:0000256" key="13">
    <source>
        <dbReference type="ARBA" id="ARBA00022833"/>
    </source>
</evidence>
<proteinExistence type="predicted"/>
<evidence type="ECO:0000256" key="22">
    <source>
        <dbReference type="SAM" id="SignalP"/>
    </source>
</evidence>
<dbReference type="GO" id="GO:0005764">
    <property type="term" value="C:lysosome"/>
    <property type="evidence" value="ECO:0007669"/>
    <property type="project" value="UniProtKB-SubCell"/>
</dbReference>
<dbReference type="GO" id="GO:0004180">
    <property type="term" value="F:carboxypeptidase activity"/>
    <property type="evidence" value="ECO:0007669"/>
    <property type="project" value="UniProtKB-KW"/>
</dbReference>
<dbReference type="PANTHER" id="PTHR12053:SF3">
    <property type="entry name" value="CARBOXYPEPTIDASE Q"/>
    <property type="match status" value="1"/>
</dbReference>
<organism evidence="24 25">
    <name type="scientific">Candidatus Coprenecus avistercoris</name>
    <dbReference type="NCBI Taxonomy" id="2840730"/>
    <lineage>
        <taxon>Bacteria</taxon>
        <taxon>Pseudomonadati</taxon>
        <taxon>Bacteroidota</taxon>
        <taxon>Bacteroidia</taxon>
        <taxon>Bacteroidales</taxon>
        <taxon>Rikenellaceae</taxon>
        <taxon>Rikenellaceae incertae sedis</taxon>
        <taxon>Candidatus Coprenecus</taxon>
    </lineage>
</organism>
<dbReference type="InterPro" id="IPR007484">
    <property type="entry name" value="Peptidase_M28"/>
</dbReference>
<dbReference type="GO" id="GO:0006508">
    <property type="term" value="P:proteolysis"/>
    <property type="evidence" value="ECO:0007669"/>
    <property type="project" value="UniProtKB-KW"/>
</dbReference>
<dbReference type="InterPro" id="IPR039866">
    <property type="entry name" value="CPQ"/>
</dbReference>
<keyword evidence="11" id="KW-0378">Hydrolase</keyword>
<evidence type="ECO:0000256" key="4">
    <source>
        <dbReference type="ARBA" id="ARBA00004613"/>
    </source>
</evidence>
<reference evidence="24" key="1">
    <citation type="submission" date="2020-10" db="EMBL/GenBank/DDBJ databases">
        <authorList>
            <person name="Gilroy R."/>
        </authorList>
    </citation>
    <scope>NUCLEOTIDE SEQUENCE</scope>
    <source>
        <strain evidence="24">ChiHjej13B12-12457</strain>
    </source>
</reference>
<accession>A0A9D1E0A9</accession>
<evidence type="ECO:0000259" key="23">
    <source>
        <dbReference type="Pfam" id="PF04389"/>
    </source>
</evidence>
<feature type="signal peptide" evidence="22">
    <location>
        <begin position="1"/>
        <end position="26"/>
    </location>
</feature>
<name>A0A9D1E0A9_9BACT</name>